<feature type="transmembrane region" description="Helical" evidence="1">
    <location>
        <begin position="73"/>
        <end position="89"/>
    </location>
</feature>
<dbReference type="STRING" id="1423739.FC85_GL001564"/>
<dbReference type="Proteomes" id="UP000052013">
    <property type="component" value="Unassembled WGS sequence"/>
</dbReference>
<dbReference type="PATRIC" id="fig|1423739.3.peg.1641"/>
<name>A0A0R1SIF5_9LACO</name>
<evidence type="ECO:0000313" key="2">
    <source>
        <dbReference type="EMBL" id="KRL69206.1"/>
    </source>
</evidence>
<keyword evidence="1" id="KW-1133">Transmembrane helix</keyword>
<dbReference type="EMBL" id="AZEY01000014">
    <property type="protein sequence ID" value="KRL69206.1"/>
    <property type="molecule type" value="Genomic_DNA"/>
</dbReference>
<dbReference type="AlphaFoldDB" id="A0A0R1SIF5"/>
<accession>A0A0R1SIF5</accession>
<keyword evidence="1" id="KW-0472">Membrane</keyword>
<protein>
    <submittedName>
        <fullName evidence="2">Uncharacterized protein</fullName>
    </submittedName>
</protein>
<evidence type="ECO:0000313" key="3">
    <source>
        <dbReference type="Proteomes" id="UP000052013"/>
    </source>
</evidence>
<comment type="caution">
    <text evidence="2">The sequence shown here is derived from an EMBL/GenBank/DDBJ whole genome shotgun (WGS) entry which is preliminary data.</text>
</comment>
<proteinExistence type="predicted"/>
<reference evidence="2 3" key="1">
    <citation type="journal article" date="2015" name="Genome Announc.">
        <title>Expanding the biotechnology potential of lactobacilli through comparative genomics of 213 strains and associated genera.</title>
        <authorList>
            <person name="Sun Z."/>
            <person name="Harris H.M."/>
            <person name="McCann A."/>
            <person name="Guo C."/>
            <person name="Argimon S."/>
            <person name="Zhang W."/>
            <person name="Yang X."/>
            <person name="Jeffery I.B."/>
            <person name="Cooney J.C."/>
            <person name="Kagawa T.F."/>
            <person name="Liu W."/>
            <person name="Song Y."/>
            <person name="Salvetti E."/>
            <person name="Wrobel A."/>
            <person name="Rasinkangas P."/>
            <person name="Parkhill J."/>
            <person name="Rea M.C."/>
            <person name="O'Sullivan O."/>
            <person name="Ritari J."/>
            <person name="Douillard F.P."/>
            <person name="Paul Ross R."/>
            <person name="Yang R."/>
            <person name="Briner A.E."/>
            <person name="Felis G.E."/>
            <person name="de Vos W.M."/>
            <person name="Barrangou R."/>
            <person name="Klaenhammer T.R."/>
            <person name="Caufield P.W."/>
            <person name="Cui Y."/>
            <person name="Zhang H."/>
            <person name="O'Toole P.W."/>
        </authorList>
    </citation>
    <scope>NUCLEOTIDE SEQUENCE [LARGE SCALE GENOMIC DNA]</scope>
    <source>
        <strain evidence="2 3">DSM 14421</strain>
    </source>
</reference>
<feature type="transmembrane region" description="Helical" evidence="1">
    <location>
        <begin position="42"/>
        <end position="61"/>
    </location>
</feature>
<organism evidence="2 3">
    <name type="scientific">Lentilactobacillus diolivorans DSM 14421</name>
    <dbReference type="NCBI Taxonomy" id="1423739"/>
    <lineage>
        <taxon>Bacteria</taxon>
        <taxon>Bacillati</taxon>
        <taxon>Bacillota</taxon>
        <taxon>Bacilli</taxon>
        <taxon>Lactobacillales</taxon>
        <taxon>Lactobacillaceae</taxon>
        <taxon>Lentilactobacillus</taxon>
    </lineage>
</organism>
<gene>
    <name evidence="2" type="ORF">FC85_GL001564</name>
</gene>
<feature type="transmembrane region" description="Helical" evidence="1">
    <location>
        <begin position="95"/>
        <end position="112"/>
    </location>
</feature>
<sequence length="122" mass="14005">MNVRKNKLQKKVQPVIISAVFNLIATVAILLGYMLMTAGANNLVIFMGVAIILLIVDVALFIKQRRHLDWDSWAFFFVIYIGTLITNFYPNATFAVNVMVDVLCIGYMIWLWRKYRSGKIKS</sequence>
<feature type="transmembrane region" description="Helical" evidence="1">
    <location>
        <begin position="12"/>
        <end position="36"/>
    </location>
</feature>
<keyword evidence="1" id="KW-0812">Transmembrane</keyword>
<evidence type="ECO:0000256" key="1">
    <source>
        <dbReference type="SAM" id="Phobius"/>
    </source>
</evidence>